<proteinExistence type="predicted"/>
<reference evidence="1 2" key="1">
    <citation type="journal article" date="2023" name="J. Hered.">
        <title>Chromosome-level genome of the wood stork (Mycteria americana) provides insight into avian chromosome evolution.</title>
        <authorList>
            <person name="Flamio R. Jr."/>
            <person name="Ramstad K.M."/>
        </authorList>
    </citation>
    <scope>NUCLEOTIDE SEQUENCE [LARGE SCALE GENOMIC DNA]</scope>
    <source>
        <strain evidence="1">JAX WOST 10</strain>
    </source>
</reference>
<dbReference type="Proteomes" id="UP001333110">
    <property type="component" value="Unassembled WGS sequence"/>
</dbReference>
<organism evidence="1 2">
    <name type="scientific">Mycteria americana</name>
    <name type="common">Wood stork</name>
    <dbReference type="NCBI Taxonomy" id="33587"/>
    <lineage>
        <taxon>Eukaryota</taxon>
        <taxon>Metazoa</taxon>
        <taxon>Chordata</taxon>
        <taxon>Craniata</taxon>
        <taxon>Vertebrata</taxon>
        <taxon>Euteleostomi</taxon>
        <taxon>Archelosauria</taxon>
        <taxon>Archosauria</taxon>
        <taxon>Dinosauria</taxon>
        <taxon>Saurischia</taxon>
        <taxon>Theropoda</taxon>
        <taxon>Coelurosauria</taxon>
        <taxon>Aves</taxon>
        <taxon>Neognathae</taxon>
        <taxon>Neoaves</taxon>
        <taxon>Aequornithes</taxon>
        <taxon>Ciconiiformes</taxon>
        <taxon>Ciconiidae</taxon>
        <taxon>Mycteria</taxon>
    </lineage>
</organism>
<evidence type="ECO:0000313" key="2">
    <source>
        <dbReference type="Proteomes" id="UP001333110"/>
    </source>
</evidence>
<accession>A0AAN7NLW2</accession>
<name>A0AAN7NLW2_MYCAM</name>
<dbReference type="EMBL" id="JAUNZN010000002">
    <property type="protein sequence ID" value="KAK4828360.1"/>
    <property type="molecule type" value="Genomic_DNA"/>
</dbReference>
<keyword evidence="2" id="KW-1185">Reference proteome</keyword>
<evidence type="ECO:0000313" key="1">
    <source>
        <dbReference type="EMBL" id="KAK4828360.1"/>
    </source>
</evidence>
<protein>
    <submittedName>
        <fullName evidence="1">Uncharacterized protein</fullName>
    </submittedName>
</protein>
<dbReference type="AlphaFoldDB" id="A0AAN7NLW2"/>
<sequence>MLNAYEVPMPSGRVWENEVLLMAEEDQVTCNVRGKLTRPLGSESCDQELEFQLDWLDQILVVFLRGR</sequence>
<gene>
    <name evidence="1" type="ORF">QYF61_026021</name>
</gene>
<comment type="caution">
    <text evidence="1">The sequence shown here is derived from an EMBL/GenBank/DDBJ whole genome shotgun (WGS) entry which is preliminary data.</text>
</comment>